<dbReference type="Proteomes" id="UP000188318">
    <property type="component" value="Unassembled WGS sequence"/>
</dbReference>
<organism evidence="1 2">
    <name type="scientific">Aspergillus carbonarius (strain ITEM 5010)</name>
    <dbReference type="NCBI Taxonomy" id="602072"/>
    <lineage>
        <taxon>Eukaryota</taxon>
        <taxon>Fungi</taxon>
        <taxon>Dikarya</taxon>
        <taxon>Ascomycota</taxon>
        <taxon>Pezizomycotina</taxon>
        <taxon>Eurotiomycetes</taxon>
        <taxon>Eurotiomycetidae</taxon>
        <taxon>Eurotiales</taxon>
        <taxon>Aspergillaceae</taxon>
        <taxon>Aspergillus</taxon>
        <taxon>Aspergillus subgen. Circumdati</taxon>
    </lineage>
</organism>
<accession>A0A1R3S1I4</accession>
<dbReference type="OMA" id="ISDYSCQ"/>
<proteinExistence type="predicted"/>
<gene>
    <name evidence="1" type="ORF">ASPCADRAFT_401539</name>
</gene>
<dbReference type="AlphaFoldDB" id="A0A1R3S1I4"/>
<protein>
    <recommendedName>
        <fullName evidence="3">PPPDE domain-containing protein</fullName>
    </recommendedName>
</protein>
<reference evidence="2" key="1">
    <citation type="journal article" date="2017" name="Genome Biol.">
        <title>Comparative genomics reveals high biological diversity and specific adaptations in the industrially and medically important fungal genus Aspergillus.</title>
        <authorList>
            <person name="de Vries R.P."/>
            <person name="Riley R."/>
            <person name="Wiebenga A."/>
            <person name="Aguilar-Osorio G."/>
            <person name="Amillis S."/>
            <person name="Uchima C.A."/>
            <person name="Anderluh G."/>
            <person name="Asadollahi M."/>
            <person name="Askin M."/>
            <person name="Barry K."/>
            <person name="Battaglia E."/>
            <person name="Bayram O."/>
            <person name="Benocci T."/>
            <person name="Braus-Stromeyer S.A."/>
            <person name="Caldana C."/>
            <person name="Canovas D."/>
            <person name="Cerqueira G.C."/>
            <person name="Chen F."/>
            <person name="Chen W."/>
            <person name="Choi C."/>
            <person name="Clum A."/>
            <person name="Dos Santos R.A."/>
            <person name="Damasio A.R."/>
            <person name="Diallinas G."/>
            <person name="Emri T."/>
            <person name="Fekete E."/>
            <person name="Flipphi M."/>
            <person name="Freyberg S."/>
            <person name="Gallo A."/>
            <person name="Gournas C."/>
            <person name="Habgood R."/>
            <person name="Hainaut M."/>
            <person name="Harispe M.L."/>
            <person name="Henrissat B."/>
            <person name="Hilden K.S."/>
            <person name="Hope R."/>
            <person name="Hossain A."/>
            <person name="Karabika E."/>
            <person name="Karaffa L."/>
            <person name="Karanyi Z."/>
            <person name="Krasevec N."/>
            <person name="Kuo A."/>
            <person name="Kusch H."/>
            <person name="LaButti K."/>
            <person name="Lagendijk E.L."/>
            <person name="Lapidus A."/>
            <person name="Levasseur A."/>
            <person name="Lindquist E."/>
            <person name="Lipzen A."/>
            <person name="Logrieco A.F."/>
            <person name="MacCabe A."/>
            <person name="Maekelae M.R."/>
            <person name="Malavazi I."/>
            <person name="Melin P."/>
            <person name="Meyer V."/>
            <person name="Mielnichuk N."/>
            <person name="Miskei M."/>
            <person name="Molnar A.P."/>
            <person name="Mule G."/>
            <person name="Ngan C.Y."/>
            <person name="Orejas M."/>
            <person name="Orosz E."/>
            <person name="Ouedraogo J.P."/>
            <person name="Overkamp K.M."/>
            <person name="Park H.-S."/>
            <person name="Perrone G."/>
            <person name="Piumi F."/>
            <person name="Punt P.J."/>
            <person name="Ram A.F."/>
            <person name="Ramon A."/>
            <person name="Rauscher S."/>
            <person name="Record E."/>
            <person name="Riano-Pachon D.M."/>
            <person name="Robert V."/>
            <person name="Roehrig J."/>
            <person name="Ruller R."/>
            <person name="Salamov A."/>
            <person name="Salih N.S."/>
            <person name="Samson R.A."/>
            <person name="Sandor E."/>
            <person name="Sanguinetti M."/>
            <person name="Schuetze T."/>
            <person name="Sepcic K."/>
            <person name="Shelest E."/>
            <person name="Sherlock G."/>
            <person name="Sophianopoulou V."/>
            <person name="Squina F.M."/>
            <person name="Sun H."/>
            <person name="Susca A."/>
            <person name="Todd R.B."/>
            <person name="Tsang A."/>
            <person name="Unkles S.E."/>
            <person name="van de Wiele N."/>
            <person name="van Rossen-Uffink D."/>
            <person name="Oliveira J.V."/>
            <person name="Vesth T.C."/>
            <person name="Visser J."/>
            <person name="Yu J.-H."/>
            <person name="Zhou M."/>
            <person name="Andersen M.R."/>
            <person name="Archer D.B."/>
            <person name="Baker S.E."/>
            <person name="Benoit I."/>
            <person name="Brakhage A.A."/>
            <person name="Braus G.H."/>
            <person name="Fischer R."/>
            <person name="Frisvad J.C."/>
            <person name="Goldman G.H."/>
            <person name="Houbraken J."/>
            <person name="Oakley B."/>
            <person name="Pocsi I."/>
            <person name="Scazzocchio C."/>
            <person name="Seiboth B."/>
            <person name="vanKuyk P.A."/>
            <person name="Wortman J."/>
            <person name="Dyer P.S."/>
            <person name="Grigoriev I.V."/>
        </authorList>
    </citation>
    <scope>NUCLEOTIDE SEQUENCE [LARGE SCALE GENOMIC DNA]</scope>
    <source>
        <strain evidence="2">ITEM 5010</strain>
    </source>
</reference>
<dbReference type="OrthoDB" id="37659at2759"/>
<sequence length="134" mass="15272">MSSMADVYVVIYRNRGLYNHWSLFIDGPTEEEKLILHIVGSSTRYRFEVRDSNAHKSGSLIEKIELCQVDASKTADIHRIAEQQTIHNEAPGFNCQDYVLELLGSLENSGIIDETDPEYMKQKEIVKSKQEGLP</sequence>
<name>A0A1R3S1I4_ASPC5</name>
<dbReference type="EMBL" id="KV907493">
    <property type="protein sequence ID" value="OOG00558.1"/>
    <property type="molecule type" value="Genomic_DNA"/>
</dbReference>
<evidence type="ECO:0000313" key="2">
    <source>
        <dbReference type="Proteomes" id="UP000188318"/>
    </source>
</evidence>
<dbReference type="InterPro" id="IPR046670">
    <property type="entry name" value="DUF6540"/>
</dbReference>
<dbReference type="Pfam" id="PF20174">
    <property type="entry name" value="DUF6540"/>
    <property type="match status" value="1"/>
</dbReference>
<dbReference type="VEuPathDB" id="FungiDB:ASPCADRAFT_401539"/>
<evidence type="ECO:0000313" key="1">
    <source>
        <dbReference type="EMBL" id="OOG00558.1"/>
    </source>
</evidence>
<keyword evidence="2" id="KW-1185">Reference proteome</keyword>
<evidence type="ECO:0008006" key="3">
    <source>
        <dbReference type="Google" id="ProtNLM"/>
    </source>
</evidence>